<comment type="caution">
    <text evidence="1">The sequence shown here is derived from an EMBL/GenBank/DDBJ whole genome shotgun (WGS) entry which is preliminary data.</text>
</comment>
<dbReference type="InterPro" id="IPR053137">
    <property type="entry name" value="NLR-like"/>
</dbReference>
<sequence>MAPSHSKPRLEEYRIACICPLYLEAAPLEALLNEVYSSTARSDTNSYTLGRIGEHNNVIATMPGTGTNKAALVAPQLLSDFKAIKYWFLVGIGGGVPSEEDDIRLGDIVVGLSKGSLSGVVEFKGERFIQRGSH</sequence>
<reference evidence="1 2" key="1">
    <citation type="submission" date="2024-07" db="EMBL/GenBank/DDBJ databases">
        <title>Section-level genome sequencing and comparative genomics of Aspergillus sections Usti and Cavernicolus.</title>
        <authorList>
            <consortium name="Lawrence Berkeley National Laboratory"/>
            <person name="Nybo J.L."/>
            <person name="Vesth T.C."/>
            <person name="Theobald S."/>
            <person name="Frisvad J.C."/>
            <person name="Larsen T.O."/>
            <person name="Kjaerboelling I."/>
            <person name="Rothschild-Mancinelli K."/>
            <person name="Lyhne E.K."/>
            <person name="Kogle M.E."/>
            <person name="Barry K."/>
            <person name="Clum A."/>
            <person name="Na H."/>
            <person name="Ledsgaard L."/>
            <person name="Lin J."/>
            <person name="Lipzen A."/>
            <person name="Kuo A."/>
            <person name="Riley R."/>
            <person name="Mondo S."/>
            <person name="LaButti K."/>
            <person name="Haridas S."/>
            <person name="Pangalinan J."/>
            <person name="Salamov A.A."/>
            <person name="Simmons B.A."/>
            <person name="Magnuson J.K."/>
            <person name="Chen J."/>
            <person name="Drula E."/>
            <person name="Henrissat B."/>
            <person name="Wiebenga A."/>
            <person name="Lubbers R.J."/>
            <person name="Gomes A.C."/>
            <person name="Makela M.R."/>
            <person name="Stajich J."/>
            <person name="Grigoriev I.V."/>
            <person name="Mortensen U.H."/>
            <person name="De vries R.P."/>
            <person name="Baker S.E."/>
            <person name="Andersen M.R."/>
        </authorList>
    </citation>
    <scope>NUCLEOTIDE SEQUENCE [LARGE SCALE GENOMIC DNA]</scope>
    <source>
        <strain evidence="1 2">CBS 600.67</strain>
    </source>
</reference>
<evidence type="ECO:0008006" key="3">
    <source>
        <dbReference type="Google" id="ProtNLM"/>
    </source>
</evidence>
<dbReference type="PANTHER" id="PTHR46082">
    <property type="entry name" value="ATP/GTP-BINDING PROTEIN-RELATED"/>
    <property type="match status" value="1"/>
</dbReference>
<organism evidence="1 2">
    <name type="scientific">Aspergillus cavernicola</name>
    <dbReference type="NCBI Taxonomy" id="176166"/>
    <lineage>
        <taxon>Eukaryota</taxon>
        <taxon>Fungi</taxon>
        <taxon>Dikarya</taxon>
        <taxon>Ascomycota</taxon>
        <taxon>Pezizomycotina</taxon>
        <taxon>Eurotiomycetes</taxon>
        <taxon>Eurotiomycetidae</taxon>
        <taxon>Eurotiales</taxon>
        <taxon>Aspergillaceae</taxon>
        <taxon>Aspergillus</taxon>
        <taxon>Aspergillus subgen. Nidulantes</taxon>
    </lineage>
</organism>
<dbReference type="EMBL" id="JBFXLS010000117">
    <property type="protein sequence ID" value="KAL2815046.1"/>
    <property type="molecule type" value="Genomic_DNA"/>
</dbReference>
<proteinExistence type="predicted"/>
<dbReference type="Gene3D" id="3.40.50.1580">
    <property type="entry name" value="Nucleoside phosphorylase domain"/>
    <property type="match status" value="1"/>
</dbReference>
<accession>A0ABR4HHV5</accession>
<dbReference type="SUPFAM" id="SSF53167">
    <property type="entry name" value="Purine and uridine phosphorylases"/>
    <property type="match status" value="1"/>
</dbReference>
<name>A0ABR4HHV5_9EURO</name>
<evidence type="ECO:0000313" key="2">
    <source>
        <dbReference type="Proteomes" id="UP001610335"/>
    </source>
</evidence>
<evidence type="ECO:0000313" key="1">
    <source>
        <dbReference type="EMBL" id="KAL2815046.1"/>
    </source>
</evidence>
<dbReference type="InterPro" id="IPR035994">
    <property type="entry name" value="Nucleoside_phosphorylase_sf"/>
</dbReference>
<keyword evidence="2" id="KW-1185">Reference proteome</keyword>
<protein>
    <recommendedName>
        <fullName evidence="3">Nucleoside phosphorylase domain-containing protein</fullName>
    </recommendedName>
</protein>
<gene>
    <name evidence="1" type="ORF">BDW59DRAFT_166960</name>
</gene>
<dbReference type="PANTHER" id="PTHR46082:SF11">
    <property type="entry name" value="AAA+ ATPASE DOMAIN-CONTAINING PROTEIN-RELATED"/>
    <property type="match status" value="1"/>
</dbReference>
<dbReference type="Proteomes" id="UP001610335">
    <property type="component" value="Unassembled WGS sequence"/>
</dbReference>